<name>A0A662ZFZ5_9GAMM</name>
<evidence type="ECO:0000256" key="4">
    <source>
        <dbReference type="ARBA" id="ARBA00022801"/>
    </source>
</evidence>
<gene>
    <name evidence="7" type="primary">rnr</name>
    <name evidence="10" type="ORF">SAMN02910344_00222</name>
</gene>
<evidence type="ECO:0000256" key="7">
    <source>
        <dbReference type="HAMAP-Rule" id="MF_01895"/>
    </source>
</evidence>
<accession>A0A662ZFZ5</accession>
<keyword evidence="6 7" id="KW-0694">RNA-binding</keyword>
<dbReference type="InterPro" id="IPR003029">
    <property type="entry name" value="S1_domain"/>
</dbReference>
<dbReference type="SUPFAM" id="SSF50249">
    <property type="entry name" value="Nucleic acid-binding proteins"/>
    <property type="match status" value="2"/>
</dbReference>
<evidence type="ECO:0000256" key="8">
    <source>
        <dbReference type="SAM" id="MobiDB-lite"/>
    </source>
</evidence>
<dbReference type="HAMAP" id="MF_01895">
    <property type="entry name" value="RNase_R"/>
    <property type="match status" value="1"/>
</dbReference>
<feature type="domain" description="S1 motif" evidence="9">
    <location>
        <begin position="765"/>
        <end position="847"/>
    </location>
</feature>
<dbReference type="Pfam" id="PF00575">
    <property type="entry name" value="S1"/>
    <property type="match status" value="1"/>
</dbReference>
<protein>
    <recommendedName>
        <fullName evidence="7">Ribonuclease R</fullName>
        <shortName evidence="7">RNase R</shortName>
        <ecNumber evidence="7">3.1.13.1</ecNumber>
    </recommendedName>
</protein>
<dbReference type="PROSITE" id="PS01175">
    <property type="entry name" value="RIBONUCLEASE_II"/>
    <property type="match status" value="1"/>
</dbReference>
<dbReference type="NCBIfam" id="TIGR00358">
    <property type="entry name" value="3_prime_RNase"/>
    <property type="match status" value="1"/>
</dbReference>
<proteinExistence type="inferred from homology"/>
<feature type="compositionally biased region" description="Basic and acidic residues" evidence="8">
    <location>
        <begin position="1"/>
        <end position="20"/>
    </location>
</feature>
<feature type="region of interest" description="Disordered" evidence="8">
    <location>
        <begin position="59"/>
        <end position="101"/>
    </location>
</feature>
<dbReference type="EMBL" id="FOXF01000002">
    <property type="protein sequence ID" value="SFP02054.1"/>
    <property type="molecule type" value="Genomic_DNA"/>
</dbReference>
<dbReference type="SMART" id="SM00316">
    <property type="entry name" value="S1"/>
    <property type="match status" value="1"/>
</dbReference>
<dbReference type="Gene3D" id="2.40.50.140">
    <property type="entry name" value="Nucleic acid-binding proteins"/>
    <property type="match status" value="1"/>
</dbReference>
<dbReference type="NCBIfam" id="TIGR02063">
    <property type="entry name" value="RNase_R"/>
    <property type="match status" value="1"/>
</dbReference>
<dbReference type="PROSITE" id="PS50126">
    <property type="entry name" value="S1"/>
    <property type="match status" value="1"/>
</dbReference>
<organism evidence="10 11">
    <name type="scientific">Ruminobacter amylophilus</name>
    <dbReference type="NCBI Taxonomy" id="867"/>
    <lineage>
        <taxon>Bacteria</taxon>
        <taxon>Pseudomonadati</taxon>
        <taxon>Pseudomonadota</taxon>
        <taxon>Gammaproteobacteria</taxon>
        <taxon>Aeromonadales</taxon>
        <taxon>Succinivibrionaceae</taxon>
        <taxon>Ruminobacter</taxon>
    </lineage>
</organism>
<evidence type="ECO:0000313" key="10">
    <source>
        <dbReference type="EMBL" id="SFP02054.1"/>
    </source>
</evidence>
<dbReference type="CDD" id="cd04471">
    <property type="entry name" value="S1_RNase_R"/>
    <property type="match status" value="1"/>
</dbReference>
<evidence type="ECO:0000256" key="3">
    <source>
        <dbReference type="ARBA" id="ARBA00022722"/>
    </source>
</evidence>
<comment type="subcellular location">
    <subcellularLocation>
        <location evidence="7">Cytoplasm</location>
    </subcellularLocation>
</comment>
<evidence type="ECO:0000259" key="9">
    <source>
        <dbReference type="PROSITE" id="PS50126"/>
    </source>
</evidence>
<feature type="compositionally biased region" description="Basic and acidic residues" evidence="8">
    <location>
        <begin position="80"/>
        <end position="100"/>
    </location>
</feature>
<dbReference type="InterPro" id="IPR022966">
    <property type="entry name" value="RNase_II/R_CS"/>
</dbReference>
<feature type="region of interest" description="Disordered" evidence="8">
    <location>
        <begin position="1"/>
        <end position="37"/>
    </location>
</feature>
<keyword evidence="11" id="KW-1185">Reference proteome</keyword>
<dbReference type="InterPro" id="IPR004476">
    <property type="entry name" value="RNase_II/RNase_R"/>
</dbReference>
<dbReference type="Pfam" id="PF00773">
    <property type="entry name" value="RNB"/>
    <property type="match status" value="1"/>
</dbReference>
<dbReference type="AlphaFoldDB" id="A0A662ZFZ5"/>
<dbReference type="GO" id="GO:0006402">
    <property type="term" value="P:mRNA catabolic process"/>
    <property type="evidence" value="ECO:0007669"/>
    <property type="project" value="TreeGrafter"/>
</dbReference>
<keyword evidence="5 7" id="KW-0269">Exonuclease</keyword>
<dbReference type="SMART" id="SM00955">
    <property type="entry name" value="RNB"/>
    <property type="match status" value="1"/>
</dbReference>
<evidence type="ECO:0000256" key="2">
    <source>
        <dbReference type="ARBA" id="ARBA00022490"/>
    </source>
</evidence>
<dbReference type="PANTHER" id="PTHR23355:SF9">
    <property type="entry name" value="DIS3-LIKE EXONUCLEASE 2"/>
    <property type="match status" value="1"/>
</dbReference>
<dbReference type="InterPro" id="IPR001900">
    <property type="entry name" value="RNase_II/R"/>
</dbReference>
<keyword evidence="4 7" id="KW-0378">Hydrolase</keyword>
<keyword evidence="2 7" id="KW-0963">Cytoplasm</keyword>
<feature type="region of interest" description="Disordered" evidence="8">
    <location>
        <begin position="912"/>
        <end position="970"/>
    </location>
</feature>
<dbReference type="RefSeq" id="WP_177178456.1">
    <property type="nucleotide sequence ID" value="NZ_FOXF01000002.1"/>
</dbReference>
<evidence type="ECO:0000256" key="6">
    <source>
        <dbReference type="ARBA" id="ARBA00022884"/>
    </source>
</evidence>
<sequence>MSVKKESNKKEAKVKEDNQKKIIKNRPENNSGNNLPDSGVTDLLSLYFGESVANSVEAADKFDRKQSSESGKSRVKAGKKKSESEKKSVSSEDKIKDKLPADTVTGDAENAELGELIVYAAERTIIKAKKDIALSQDVLNSTDRDYFNSLKKIIIKQNSSVSCDLRLIKKIWQTMVENGVLTPLALGDKSIMLPADALEKRVGKVFIEYEKIPEIDVVYYSNKLETEDQESCILYLPDNSVFHGDKVECLYNRRTGIAYYVSTVEEHNLVLGRWRKTKDHAVLYPEDPRFGGRHFSFRKLSDVDGIGMGSIVICRIVKRSTTGSYIVEVEHDLKDGARLDSRIQIAILNNGIPHEWNTAVKKQVDNIPDEVLEKDKDKNKRVDLTELPLVTIDGEDARDFDDAVYCRREGSGFRLFVAIADVSFYVRNGSPLDNEAKHRGTSIYFPNYVVPMLPEKLSNGLCSLNPHVDRLCMVCEVLVKKGGELGEYKFYPAVMNSHARLTYTQVASVLSGEEVTDPEIVPLKQDLLNLYDLYKELKLNRVNRGGIEFEGSEVRFVFDENQQITDILPVVRNDAHMLIEECMIAANVCAADFVEKSKGFTLFRVHPKPASLKVTAFRNFIAMYGLSLDGGEVPESSDYAAFAKKIEGNPYQSVLQIMMLRSLALATYTPENEGHFGLALGHYAHFTSPIRRYPDLQLHREIKYLLGKNGMFSSSLATSLGAKKYELPELTVLSESCNTTERRADKVSGEVEMALKAKFMEKFIGKNLPGVVVNVTSFGLFVKIEKFNVDGMIHVSEISKNNFMTFDESSMRLVAERSGFSVGLGETITVVITSVNTDDGKITMIPAPGTFGKNRVSLNEEARKTVGEYQGTDAVDNQSVNQAVRKSMAIWNNVDKLDDELMESVVSVSRVKAAPHASITKKVKTGTESGTKKSKSKSTVKPAASGKKTQGGKPALNRRNSRAGSKGLKQ</sequence>
<evidence type="ECO:0000256" key="1">
    <source>
        <dbReference type="ARBA" id="ARBA00001849"/>
    </source>
</evidence>
<dbReference type="Proteomes" id="UP000243745">
    <property type="component" value="Unassembled WGS sequence"/>
</dbReference>
<dbReference type="GO" id="GO:0008859">
    <property type="term" value="F:exoribonuclease II activity"/>
    <property type="evidence" value="ECO:0007669"/>
    <property type="project" value="UniProtKB-UniRule"/>
</dbReference>
<dbReference type="PANTHER" id="PTHR23355">
    <property type="entry name" value="RIBONUCLEASE"/>
    <property type="match status" value="1"/>
</dbReference>
<dbReference type="GO" id="GO:0005829">
    <property type="term" value="C:cytosol"/>
    <property type="evidence" value="ECO:0007669"/>
    <property type="project" value="TreeGrafter"/>
</dbReference>
<comment type="catalytic activity">
    <reaction evidence="1 7">
        <text>Exonucleolytic cleavage in the 3'- to 5'-direction to yield nucleoside 5'-phosphates.</text>
        <dbReference type="EC" id="3.1.13.1"/>
    </reaction>
</comment>
<comment type="similarity">
    <text evidence="7">Belongs to the RNR ribonuclease family. RNase R subfamily.</text>
</comment>
<dbReference type="InterPro" id="IPR012340">
    <property type="entry name" value="NA-bd_OB-fold"/>
</dbReference>
<dbReference type="InterPro" id="IPR050180">
    <property type="entry name" value="RNR_Ribonuclease"/>
</dbReference>
<dbReference type="InterPro" id="IPR011805">
    <property type="entry name" value="RNase_R"/>
</dbReference>
<evidence type="ECO:0000256" key="5">
    <source>
        <dbReference type="ARBA" id="ARBA00022839"/>
    </source>
</evidence>
<keyword evidence="3 7" id="KW-0540">Nuclease</keyword>
<reference evidence="10 11" key="1">
    <citation type="submission" date="2016-10" db="EMBL/GenBank/DDBJ databases">
        <authorList>
            <person name="Varghese N."/>
            <person name="Submissions S."/>
        </authorList>
    </citation>
    <scope>NUCLEOTIDE SEQUENCE [LARGE SCALE GENOMIC DNA]</scope>
    <source>
        <strain evidence="10 11">DSM 1361</strain>
    </source>
</reference>
<dbReference type="EC" id="3.1.13.1" evidence="7"/>
<dbReference type="GO" id="GO:0003723">
    <property type="term" value="F:RNA binding"/>
    <property type="evidence" value="ECO:0007669"/>
    <property type="project" value="UniProtKB-UniRule"/>
</dbReference>
<comment type="function">
    <text evidence="7">3'-5' exoribonuclease that releases 5'-nucleoside monophosphates and is involved in maturation of structured RNAs.</text>
</comment>
<evidence type="ECO:0000313" key="11">
    <source>
        <dbReference type="Proteomes" id="UP000243745"/>
    </source>
</evidence>